<evidence type="ECO:0000256" key="1">
    <source>
        <dbReference type="ARBA" id="ARBA00007689"/>
    </source>
</evidence>
<evidence type="ECO:0000313" key="3">
    <source>
        <dbReference type="EMBL" id="SJM31632.1"/>
    </source>
</evidence>
<dbReference type="InterPro" id="IPR011008">
    <property type="entry name" value="Dimeric_a/b-barrel"/>
</dbReference>
<dbReference type="Proteomes" id="UP000245698">
    <property type="component" value="Unassembled WGS sequence"/>
</dbReference>
<reference evidence="4" key="1">
    <citation type="submission" date="2016-12" db="EMBL/GenBank/DDBJ databases">
        <authorList>
            <person name="Brunel B."/>
        </authorList>
    </citation>
    <scope>NUCLEOTIDE SEQUENCE [LARGE SCALE GENOMIC DNA]</scope>
</reference>
<name>A0A2P9AKF2_9HYPH</name>
<proteinExistence type="inferred from homology"/>
<dbReference type="InterPro" id="IPR051807">
    <property type="entry name" value="Sec-metab_biosynth-assoc"/>
</dbReference>
<dbReference type="NCBIfam" id="NF009502">
    <property type="entry name" value="PRK12863.1-1"/>
    <property type="match status" value="1"/>
</dbReference>
<dbReference type="Pfam" id="PF03795">
    <property type="entry name" value="YCII"/>
    <property type="match status" value="1"/>
</dbReference>
<sequence length="98" mass="10615">MLFALICKDRAGRLQVRLDTRPEHVAFLEGLNGEKKLAFAGPFLDTDGKPNGSLVVVEAPDLAAAEALSAADPYAKAGLFESVEIRQWNWTFNKPASA</sequence>
<evidence type="ECO:0000313" key="4">
    <source>
        <dbReference type="Proteomes" id="UP000245698"/>
    </source>
</evidence>
<protein>
    <submittedName>
        <fullName evidence="3">YCII-related protein</fullName>
    </submittedName>
</protein>
<dbReference type="PANTHER" id="PTHR33606:SF3">
    <property type="entry name" value="PROTEIN YCII"/>
    <property type="match status" value="1"/>
</dbReference>
<organism evidence="3 4">
    <name type="scientific">Mesorhizobium delmotii</name>
    <dbReference type="NCBI Taxonomy" id="1631247"/>
    <lineage>
        <taxon>Bacteria</taxon>
        <taxon>Pseudomonadati</taxon>
        <taxon>Pseudomonadota</taxon>
        <taxon>Alphaproteobacteria</taxon>
        <taxon>Hyphomicrobiales</taxon>
        <taxon>Phyllobacteriaceae</taxon>
        <taxon>Mesorhizobium</taxon>
    </lineage>
</organism>
<dbReference type="AlphaFoldDB" id="A0A2P9AKF2"/>
<dbReference type="PANTHER" id="PTHR33606">
    <property type="entry name" value="PROTEIN YCII"/>
    <property type="match status" value="1"/>
</dbReference>
<accession>A0A2P9AKF2</accession>
<keyword evidence="4" id="KW-1185">Reference proteome</keyword>
<dbReference type="Gene3D" id="3.30.70.1060">
    <property type="entry name" value="Dimeric alpha+beta barrel"/>
    <property type="match status" value="1"/>
</dbReference>
<gene>
    <name evidence="3" type="ORF">BQ8482_20247</name>
</gene>
<comment type="similarity">
    <text evidence="1">Belongs to the YciI family.</text>
</comment>
<dbReference type="RefSeq" id="WP_123148836.1">
    <property type="nucleotide sequence ID" value="NZ_FUIG01000026.1"/>
</dbReference>
<dbReference type="InterPro" id="IPR005545">
    <property type="entry name" value="YCII"/>
</dbReference>
<dbReference type="SUPFAM" id="SSF54909">
    <property type="entry name" value="Dimeric alpha+beta barrel"/>
    <property type="match status" value="1"/>
</dbReference>
<dbReference type="EMBL" id="FUIG01000026">
    <property type="protein sequence ID" value="SJM31632.1"/>
    <property type="molecule type" value="Genomic_DNA"/>
</dbReference>
<evidence type="ECO:0000259" key="2">
    <source>
        <dbReference type="Pfam" id="PF03795"/>
    </source>
</evidence>
<feature type="domain" description="YCII-related" evidence="2">
    <location>
        <begin position="1"/>
        <end position="89"/>
    </location>
</feature>